<dbReference type="PANTHER" id="PTHR45790:SF4">
    <property type="entry name" value="COBALT-PRECORRIN-4 C(11)-METHYLTRANSFERASE"/>
    <property type="match status" value="1"/>
</dbReference>
<dbReference type="InterPro" id="IPR035996">
    <property type="entry name" value="4pyrrol_Methylase_sf"/>
</dbReference>
<evidence type="ECO:0000256" key="5">
    <source>
        <dbReference type="ARBA" id="ARBA00022679"/>
    </source>
</evidence>
<keyword evidence="9" id="KW-1185">Reference proteome</keyword>
<organism evidence="8 9">
    <name type="scientific">Desulfovibrio gilichinskyi</name>
    <dbReference type="NCBI Taxonomy" id="1519643"/>
    <lineage>
        <taxon>Bacteria</taxon>
        <taxon>Pseudomonadati</taxon>
        <taxon>Thermodesulfobacteriota</taxon>
        <taxon>Desulfovibrionia</taxon>
        <taxon>Desulfovibrionales</taxon>
        <taxon>Desulfovibrionaceae</taxon>
        <taxon>Desulfovibrio</taxon>
    </lineage>
</organism>
<dbReference type="SUPFAM" id="SSF53790">
    <property type="entry name" value="Tetrapyrrole methylase"/>
    <property type="match status" value="1"/>
</dbReference>
<dbReference type="PANTHER" id="PTHR45790">
    <property type="entry name" value="SIROHEME SYNTHASE-RELATED"/>
    <property type="match status" value="1"/>
</dbReference>
<evidence type="ECO:0000256" key="3">
    <source>
        <dbReference type="ARBA" id="ARBA00022573"/>
    </source>
</evidence>
<dbReference type="PROSITE" id="PS00839">
    <property type="entry name" value="SUMT_1"/>
    <property type="match status" value="1"/>
</dbReference>
<dbReference type="Pfam" id="PF00590">
    <property type="entry name" value="TP_methylase"/>
    <property type="match status" value="1"/>
</dbReference>
<dbReference type="Gene3D" id="3.40.1010.10">
    <property type="entry name" value="Cobalt-precorrin-4 Transmethylase, Domain 1"/>
    <property type="match status" value="1"/>
</dbReference>
<keyword evidence="4 8" id="KW-0489">Methyltransferase</keyword>
<comment type="similarity">
    <text evidence="2">Belongs to the precorrin methyltransferase family.</text>
</comment>
<dbReference type="AlphaFoldDB" id="A0A1X7E564"/>
<dbReference type="NCBIfam" id="TIGR01465">
    <property type="entry name" value="cobM_cbiF"/>
    <property type="match status" value="1"/>
</dbReference>
<keyword evidence="6" id="KW-0949">S-adenosyl-L-methionine</keyword>
<accession>A0A1X7E564</accession>
<keyword evidence="3" id="KW-0169">Cobalamin biosynthesis</keyword>
<gene>
    <name evidence="8" type="ORF">SAMN06295933_2669</name>
</gene>
<dbReference type="GO" id="GO:0046026">
    <property type="term" value="F:precorrin-4 C11-methyltransferase activity"/>
    <property type="evidence" value="ECO:0007669"/>
    <property type="project" value="InterPro"/>
</dbReference>
<dbReference type="GO" id="GO:0032259">
    <property type="term" value="P:methylation"/>
    <property type="evidence" value="ECO:0007669"/>
    <property type="project" value="UniProtKB-KW"/>
</dbReference>
<dbReference type="RefSeq" id="WP_085103015.1">
    <property type="nucleotide sequence ID" value="NZ_FWZU01000004.1"/>
</dbReference>
<dbReference type="CDD" id="cd11641">
    <property type="entry name" value="Precorrin-4_C11-MT"/>
    <property type="match status" value="1"/>
</dbReference>
<dbReference type="Gene3D" id="3.30.950.10">
    <property type="entry name" value="Methyltransferase, Cobalt-precorrin-4 Transmethylase, Domain 2"/>
    <property type="match status" value="1"/>
</dbReference>
<dbReference type="InterPro" id="IPR000878">
    <property type="entry name" value="4pyrrol_Mease"/>
</dbReference>
<evidence type="ECO:0000313" key="8">
    <source>
        <dbReference type="EMBL" id="SMF27789.1"/>
    </source>
</evidence>
<dbReference type="InterPro" id="IPR006362">
    <property type="entry name" value="Cbl_synth_CobM/CibF"/>
</dbReference>
<dbReference type="InterPro" id="IPR003043">
    <property type="entry name" value="Uropor_MeTrfase_CS"/>
</dbReference>
<dbReference type="UniPathway" id="UPA00148"/>
<dbReference type="OrthoDB" id="9815856at2"/>
<evidence type="ECO:0000256" key="2">
    <source>
        <dbReference type="ARBA" id="ARBA00005879"/>
    </source>
</evidence>
<evidence type="ECO:0000259" key="7">
    <source>
        <dbReference type="Pfam" id="PF00590"/>
    </source>
</evidence>
<evidence type="ECO:0000256" key="4">
    <source>
        <dbReference type="ARBA" id="ARBA00022603"/>
    </source>
</evidence>
<keyword evidence="5 8" id="KW-0808">Transferase</keyword>
<proteinExistence type="inferred from homology"/>
<dbReference type="EMBL" id="FWZU01000004">
    <property type="protein sequence ID" value="SMF27789.1"/>
    <property type="molecule type" value="Genomic_DNA"/>
</dbReference>
<comment type="pathway">
    <text evidence="1">Cofactor biosynthesis; adenosylcobalamin biosynthesis.</text>
</comment>
<evidence type="ECO:0000256" key="1">
    <source>
        <dbReference type="ARBA" id="ARBA00004953"/>
    </source>
</evidence>
<feature type="domain" description="Tetrapyrrole methylase" evidence="7">
    <location>
        <begin position="3"/>
        <end position="209"/>
    </location>
</feature>
<dbReference type="Proteomes" id="UP000192906">
    <property type="component" value="Unassembled WGS sequence"/>
</dbReference>
<evidence type="ECO:0000313" key="9">
    <source>
        <dbReference type="Proteomes" id="UP000192906"/>
    </source>
</evidence>
<name>A0A1X7E564_9BACT</name>
<dbReference type="STRING" id="1519643.SAMN06295933_2669"/>
<reference evidence="9" key="1">
    <citation type="submission" date="2017-04" db="EMBL/GenBank/DDBJ databases">
        <authorList>
            <person name="Varghese N."/>
            <person name="Submissions S."/>
        </authorList>
    </citation>
    <scope>NUCLEOTIDE SEQUENCE [LARGE SCALE GENOMIC DNA]</scope>
    <source>
        <strain evidence="9">K3S</strain>
    </source>
</reference>
<sequence length="252" mass="26907">MGKVYFIGAGPGDPELITVKGQRIIREAGLVLYAGSLVPEAVIAEASPDARIENSAAMSLEETNSIMIEYALKGNIVARVHTGDPSLYGAVQEQARLLKQSSIEYEVIPGVTSACAAAAASSASFTVPSGTQTLIITRMEGRTPVPQSESLEKLAMHGSAMAIYLSAGNPSRIQEELVKGGMGPETPVIIGYRIGWPEEKSVETTLSNLAATAEENGFKRQTIFLILPGKNKETESLLYDSGFTHMFRKGED</sequence>
<protein>
    <submittedName>
        <fullName evidence="8">Precorrin-4 C11-methyltransferase</fullName>
    </submittedName>
</protein>
<dbReference type="InterPro" id="IPR014777">
    <property type="entry name" value="4pyrrole_Mease_sub1"/>
</dbReference>
<evidence type="ECO:0000256" key="6">
    <source>
        <dbReference type="ARBA" id="ARBA00022691"/>
    </source>
</evidence>
<dbReference type="InterPro" id="IPR050161">
    <property type="entry name" value="Siro_Cobalamin_biosynth"/>
</dbReference>
<dbReference type="InterPro" id="IPR014776">
    <property type="entry name" value="4pyrrole_Mease_sub2"/>
</dbReference>
<dbReference type="GO" id="GO:0009236">
    <property type="term" value="P:cobalamin biosynthetic process"/>
    <property type="evidence" value="ECO:0007669"/>
    <property type="project" value="UniProtKB-UniPathway"/>
</dbReference>